<protein>
    <submittedName>
        <fullName evidence="2">LuxR C-terminal-related transcriptional regulator</fullName>
    </submittedName>
</protein>
<dbReference type="SMART" id="SM00421">
    <property type="entry name" value="HTH_LUXR"/>
    <property type="match status" value="1"/>
</dbReference>
<reference evidence="2" key="1">
    <citation type="submission" date="2022-08" db="EMBL/GenBank/DDBJ databases">
        <title>Genome analysis of Corynebacteriales strain.</title>
        <authorList>
            <person name="Lee S.D."/>
        </authorList>
    </citation>
    <scope>NUCLEOTIDE SEQUENCE</scope>
    <source>
        <strain evidence="2">D3-21</strain>
    </source>
</reference>
<dbReference type="InterPro" id="IPR000792">
    <property type="entry name" value="Tscrpt_reg_LuxR_C"/>
</dbReference>
<dbReference type="PROSITE" id="PS00622">
    <property type="entry name" value="HTH_LUXR_1"/>
    <property type="match status" value="1"/>
</dbReference>
<dbReference type="Gene3D" id="1.10.10.10">
    <property type="entry name" value="Winged helix-like DNA-binding domain superfamily/Winged helix DNA-binding domain"/>
    <property type="match status" value="1"/>
</dbReference>
<dbReference type="InterPro" id="IPR058852">
    <property type="entry name" value="HTH_77"/>
</dbReference>
<dbReference type="PROSITE" id="PS50043">
    <property type="entry name" value="HTH_LUXR_2"/>
    <property type="match status" value="1"/>
</dbReference>
<organism evidence="2 3">
    <name type="scientific">Speluncibacter jeojiensis</name>
    <dbReference type="NCBI Taxonomy" id="2710754"/>
    <lineage>
        <taxon>Bacteria</taxon>
        <taxon>Bacillati</taxon>
        <taxon>Actinomycetota</taxon>
        <taxon>Actinomycetes</taxon>
        <taxon>Mycobacteriales</taxon>
        <taxon>Speluncibacteraceae</taxon>
        <taxon>Speluncibacter</taxon>
    </lineage>
</organism>
<comment type="caution">
    <text evidence="2">The sequence shown here is derived from an EMBL/GenBank/DDBJ whole genome shotgun (WGS) entry which is preliminary data.</text>
</comment>
<dbReference type="GO" id="GO:0006355">
    <property type="term" value="P:regulation of DNA-templated transcription"/>
    <property type="evidence" value="ECO:0007669"/>
    <property type="project" value="InterPro"/>
</dbReference>
<dbReference type="Pfam" id="PF25872">
    <property type="entry name" value="HTH_77"/>
    <property type="match status" value="1"/>
</dbReference>
<dbReference type="PANTHER" id="PTHR47691:SF3">
    <property type="entry name" value="HTH-TYPE TRANSCRIPTIONAL REGULATOR RV0890C-RELATED"/>
    <property type="match status" value="1"/>
</dbReference>
<evidence type="ECO:0000313" key="3">
    <source>
        <dbReference type="Proteomes" id="UP001152755"/>
    </source>
</evidence>
<keyword evidence="3" id="KW-1185">Reference proteome</keyword>
<dbReference type="PRINTS" id="PR00038">
    <property type="entry name" value="HTHLUXR"/>
</dbReference>
<dbReference type="EMBL" id="JANRHA010000003">
    <property type="protein sequence ID" value="MDG3014371.1"/>
    <property type="molecule type" value="Genomic_DNA"/>
</dbReference>
<feature type="domain" description="HTH luxR-type" evidence="1">
    <location>
        <begin position="444"/>
        <end position="509"/>
    </location>
</feature>
<proteinExistence type="predicted"/>
<sequence length="511" mass="56078">CVDWSYDLLSVRERELWARLSVFAGGFELEAAEQICGDGHAAGDVLDLVSSLVDKSILIREDTGGAIRYRMLETLREYGRERLRGGGGEWGVRRAHRDWFERLALRAHTEWIGPGQLEWLDRLDREQANLREAMEFSLSEPDGAGAALRLAASLYEFWVARQRITEARYWLGRALAKPGGHPMVRAMALSEDTVLAAMQMNAEAGRGILEEARAIADEVDDETLHALVTAAGGILALFSGDFAGAVTHLGRVLPVFEKSGDVLHQVSALLALGAAKGLLQEPESAADCQEQARKLTEERGESVYRSYALSQLGYTAVERGDLERGPVFVKEGLRLARMIEDRPVVGTCLATLALVAAENEQPERAAVLVGAASAVGESEGAQAAALIEMFGHHTQAQQYAAKALSSRAYEAALRRGHEFDIDEAVAFALEERAPERVPQQEAQKDVAPSPLTKREQQVAELVAQGMTNRAIADKLVLSQRTVEWHVEHVLSKLQFTTRAQIAAWVVERERG</sequence>
<accession>A0A9X4M4M4</accession>
<dbReference type="Pfam" id="PF00196">
    <property type="entry name" value="GerE"/>
    <property type="match status" value="1"/>
</dbReference>
<dbReference type="SUPFAM" id="SSF46894">
    <property type="entry name" value="C-terminal effector domain of the bipartite response regulators"/>
    <property type="match status" value="1"/>
</dbReference>
<dbReference type="SUPFAM" id="SSF48452">
    <property type="entry name" value="TPR-like"/>
    <property type="match status" value="1"/>
</dbReference>
<evidence type="ECO:0000259" key="1">
    <source>
        <dbReference type="PROSITE" id="PS50043"/>
    </source>
</evidence>
<name>A0A9X4M4M4_9ACTN</name>
<feature type="non-terminal residue" evidence="2">
    <location>
        <position position="1"/>
    </location>
</feature>
<evidence type="ECO:0000313" key="2">
    <source>
        <dbReference type="EMBL" id="MDG3014371.1"/>
    </source>
</evidence>
<dbReference type="CDD" id="cd06170">
    <property type="entry name" value="LuxR_C_like"/>
    <property type="match status" value="1"/>
</dbReference>
<dbReference type="AlphaFoldDB" id="A0A9X4M4M4"/>
<dbReference type="RefSeq" id="WP_332519547.1">
    <property type="nucleotide sequence ID" value="NZ_JANRHA010000003.1"/>
</dbReference>
<dbReference type="InterPro" id="IPR016032">
    <property type="entry name" value="Sig_transdc_resp-reg_C-effctor"/>
</dbReference>
<dbReference type="PANTHER" id="PTHR47691">
    <property type="entry name" value="REGULATOR-RELATED"/>
    <property type="match status" value="1"/>
</dbReference>
<dbReference type="GO" id="GO:0003677">
    <property type="term" value="F:DNA binding"/>
    <property type="evidence" value="ECO:0007669"/>
    <property type="project" value="InterPro"/>
</dbReference>
<dbReference type="Proteomes" id="UP001152755">
    <property type="component" value="Unassembled WGS sequence"/>
</dbReference>
<dbReference type="Gene3D" id="1.25.40.10">
    <property type="entry name" value="Tetratricopeptide repeat domain"/>
    <property type="match status" value="1"/>
</dbReference>
<dbReference type="InterPro" id="IPR011990">
    <property type="entry name" value="TPR-like_helical_dom_sf"/>
</dbReference>
<dbReference type="InterPro" id="IPR036388">
    <property type="entry name" value="WH-like_DNA-bd_sf"/>
</dbReference>
<gene>
    <name evidence="2" type="ORF">NVS88_07345</name>
</gene>